<dbReference type="InParanoid" id="D5G5Z8"/>
<proteinExistence type="predicted"/>
<gene>
    <name evidence="1" type="ORF">GSTUM_00001698001</name>
</gene>
<accession>D5G5Z8</accession>
<evidence type="ECO:0000313" key="2">
    <source>
        <dbReference type="Proteomes" id="UP000006911"/>
    </source>
</evidence>
<dbReference type="EMBL" id="FN430005">
    <property type="protein sequence ID" value="CAZ79941.1"/>
    <property type="molecule type" value="Genomic_DNA"/>
</dbReference>
<name>D5G5Z8_TUBMM</name>
<dbReference type="GeneID" id="9187619"/>
<dbReference type="Proteomes" id="UP000006911">
    <property type="component" value="Unassembled WGS sequence"/>
</dbReference>
<reference evidence="1 2" key="1">
    <citation type="journal article" date="2010" name="Nature">
        <title>Perigord black truffle genome uncovers evolutionary origins and mechanisms of symbiosis.</title>
        <authorList>
            <person name="Martin F."/>
            <person name="Kohler A."/>
            <person name="Murat C."/>
            <person name="Balestrini R."/>
            <person name="Coutinho P.M."/>
            <person name="Jaillon O."/>
            <person name="Montanini B."/>
            <person name="Morin E."/>
            <person name="Noel B."/>
            <person name="Percudani R."/>
            <person name="Porcel B."/>
            <person name="Rubini A."/>
            <person name="Amicucci A."/>
            <person name="Amselem J."/>
            <person name="Anthouard V."/>
            <person name="Arcioni S."/>
            <person name="Artiguenave F."/>
            <person name="Aury J.M."/>
            <person name="Ballario P."/>
            <person name="Bolchi A."/>
            <person name="Brenna A."/>
            <person name="Brun A."/>
            <person name="Buee M."/>
            <person name="Cantarel B."/>
            <person name="Chevalier G."/>
            <person name="Couloux A."/>
            <person name="Da Silva C."/>
            <person name="Denoeud F."/>
            <person name="Duplessis S."/>
            <person name="Ghignone S."/>
            <person name="Hilselberger B."/>
            <person name="Iotti M."/>
            <person name="Marcais B."/>
            <person name="Mello A."/>
            <person name="Miranda M."/>
            <person name="Pacioni G."/>
            <person name="Quesneville H."/>
            <person name="Riccioni C."/>
            <person name="Ruotolo R."/>
            <person name="Splivallo R."/>
            <person name="Stocchi V."/>
            <person name="Tisserant E."/>
            <person name="Viscomi A.R."/>
            <person name="Zambonelli A."/>
            <person name="Zampieri E."/>
            <person name="Henrissat B."/>
            <person name="Lebrun M.H."/>
            <person name="Paolocci F."/>
            <person name="Bonfante P."/>
            <person name="Ottonello S."/>
            <person name="Wincker P."/>
        </authorList>
    </citation>
    <scope>NUCLEOTIDE SEQUENCE [LARGE SCALE GENOMIC DNA]</scope>
    <source>
        <strain evidence="1 2">Mel28</strain>
    </source>
</reference>
<keyword evidence="2" id="KW-1185">Reference proteome</keyword>
<dbReference type="RefSeq" id="XP_002835784.1">
    <property type="nucleotide sequence ID" value="XM_002835738.1"/>
</dbReference>
<protein>
    <submittedName>
        <fullName evidence="1">(Perigord truffle) hypothetical protein</fullName>
    </submittedName>
</protein>
<evidence type="ECO:0000313" key="1">
    <source>
        <dbReference type="EMBL" id="CAZ79941.1"/>
    </source>
</evidence>
<dbReference type="HOGENOM" id="CLU_2639885_0_0_1"/>
<organism evidence="1 2">
    <name type="scientific">Tuber melanosporum (strain Mel28)</name>
    <name type="common">Perigord black truffle</name>
    <dbReference type="NCBI Taxonomy" id="656061"/>
    <lineage>
        <taxon>Eukaryota</taxon>
        <taxon>Fungi</taxon>
        <taxon>Dikarya</taxon>
        <taxon>Ascomycota</taxon>
        <taxon>Pezizomycotina</taxon>
        <taxon>Pezizomycetes</taxon>
        <taxon>Pezizales</taxon>
        <taxon>Tuberaceae</taxon>
        <taxon>Tuber</taxon>
    </lineage>
</organism>
<dbReference type="AlphaFoldDB" id="D5G5Z8"/>
<sequence>MFGSVEYKFSFCAAVIPVHKTNSTVLVLYSRTGSLQPNLSFPGSLSRSPEMPSSAVNVFIIIQFFAFAKTRAPTVSP</sequence>
<dbReference type="KEGG" id="tml:GSTUM_00001698001"/>